<accession>A0ABP7HDX0</accession>
<dbReference type="Proteomes" id="UP001501624">
    <property type="component" value="Unassembled WGS sequence"/>
</dbReference>
<gene>
    <name evidence="1" type="ORF">GCM10022380_04280</name>
</gene>
<sequence>MTAVMNGPVTGRSLVSHELFNRLARRLAVEEKLDPGLSERIVDQALAFLAACATNCGAPLAPSELVDLGWHTFVLHTKDYAEFCDRVAGRFLHHVPTDESDPSAGGPAARDTLVRTMSAIRGAGYTLDVDLWPHSDADHVNCSQCKNGCYDDPPPAQC</sequence>
<evidence type="ECO:0000313" key="2">
    <source>
        <dbReference type="Proteomes" id="UP001501624"/>
    </source>
</evidence>
<proteinExistence type="predicted"/>
<comment type="caution">
    <text evidence="1">The sequence shown here is derived from an EMBL/GenBank/DDBJ whole genome shotgun (WGS) entry which is preliminary data.</text>
</comment>
<keyword evidence="2" id="KW-1185">Reference proteome</keyword>
<dbReference type="EMBL" id="BAABCM010000001">
    <property type="protein sequence ID" value="GAA3790977.1"/>
    <property type="molecule type" value="Genomic_DNA"/>
</dbReference>
<name>A0ABP7HDX0_9PSEU</name>
<evidence type="ECO:0000313" key="1">
    <source>
        <dbReference type="EMBL" id="GAA3790977.1"/>
    </source>
</evidence>
<protein>
    <submittedName>
        <fullName evidence="1">Uncharacterized protein</fullName>
    </submittedName>
</protein>
<organism evidence="1 2">
    <name type="scientific">Amycolatopsis tucumanensis</name>
    <dbReference type="NCBI Taxonomy" id="401106"/>
    <lineage>
        <taxon>Bacteria</taxon>
        <taxon>Bacillati</taxon>
        <taxon>Actinomycetota</taxon>
        <taxon>Actinomycetes</taxon>
        <taxon>Pseudonocardiales</taxon>
        <taxon>Pseudonocardiaceae</taxon>
        <taxon>Amycolatopsis</taxon>
    </lineage>
</organism>
<dbReference type="RefSeq" id="WP_027929109.1">
    <property type="nucleotide sequence ID" value="NZ_BAABCM010000001.1"/>
</dbReference>
<reference evidence="2" key="1">
    <citation type="journal article" date="2019" name="Int. J. Syst. Evol. Microbiol.">
        <title>The Global Catalogue of Microorganisms (GCM) 10K type strain sequencing project: providing services to taxonomists for standard genome sequencing and annotation.</title>
        <authorList>
            <consortium name="The Broad Institute Genomics Platform"/>
            <consortium name="The Broad Institute Genome Sequencing Center for Infectious Disease"/>
            <person name="Wu L."/>
            <person name="Ma J."/>
        </authorList>
    </citation>
    <scope>NUCLEOTIDE SEQUENCE [LARGE SCALE GENOMIC DNA]</scope>
    <source>
        <strain evidence="2">JCM 17017</strain>
    </source>
</reference>